<evidence type="ECO:0000259" key="1">
    <source>
        <dbReference type="Pfam" id="PF17128"/>
    </source>
</evidence>
<accession>A0A381Y679</accession>
<dbReference type="InterPro" id="IPR033396">
    <property type="entry name" value="DUF5107"/>
</dbReference>
<proteinExistence type="predicted"/>
<evidence type="ECO:0000313" key="2">
    <source>
        <dbReference type="EMBL" id="SVA72141.1"/>
    </source>
</evidence>
<dbReference type="Gene3D" id="1.25.40.10">
    <property type="entry name" value="Tetratricopeptide repeat domain"/>
    <property type="match status" value="1"/>
</dbReference>
<dbReference type="InterPro" id="IPR011990">
    <property type="entry name" value="TPR-like_helical_dom_sf"/>
</dbReference>
<dbReference type="AlphaFoldDB" id="A0A381Y679"/>
<dbReference type="EMBL" id="UINC01017410">
    <property type="protein sequence ID" value="SVA72141.1"/>
    <property type="molecule type" value="Genomic_DNA"/>
</dbReference>
<protein>
    <recommendedName>
        <fullName evidence="1">DUF5107 domain-containing protein</fullName>
    </recommendedName>
</protein>
<organism evidence="2">
    <name type="scientific">marine metagenome</name>
    <dbReference type="NCBI Taxonomy" id="408172"/>
    <lineage>
        <taxon>unclassified sequences</taxon>
        <taxon>metagenomes</taxon>
        <taxon>ecological metagenomes</taxon>
    </lineage>
</organism>
<dbReference type="PROSITE" id="PS50005">
    <property type="entry name" value="TPR"/>
    <property type="match status" value="1"/>
</dbReference>
<name>A0A381Y679_9ZZZZ</name>
<dbReference type="Pfam" id="PF17128">
    <property type="entry name" value="DUF5107"/>
    <property type="match status" value="1"/>
</dbReference>
<feature type="non-terminal residue" evidence="2">
    <location>
        <position position="597"/>
    </location>
</feature>
<dbReference type="SUPFAM" id="SSF48452">
    <property type="entry name" value="TPR-like"/>
    <property type="match status" value="1"/>
</dbReference>
<reference evidence="2" key="1">
    <citation type="submission" date="2018-05" db="EMBL/GenBank/DDBJ databases">
        <authorList>
            <person name="Lanie J.A."/>
            <person name="Ng W.-L."/>
            <person name="Kazmierczak K.M."/>
            <person name="Andrzejewski T.M."/>
            <person name="Davidsen T.M."/>
            <person name="Wayne K.J."/>
            <person name="Tettelin H."/>
            <person name="Glass J.I."/>
            <person name="Rusch D."/>
            <person name="Podicherti R."/>
            <person name="Tsui H.-C.T."/>
            <person name="Winkler M.E."/>
        </authorList>
    </citation>
    <scope>NUCLEOTIDE SEQUENCE</scope>
</reference>
<sequence>MSSRLSVEWLFRARLLVFAATLFLPGCGGIGSSSEVTTWEQQVIIPTYPLRPDDPNPQFFELTGSNNYPYTTQDGFTSELVDRSYRVVYLENEYLRIMCLPEIGGRIHSVYDKVRGEEMFHANQVIKPGHIALRGAWVSGGIEWNRGPQGHTVTSFSPVDVVGVQNPDGSASLVIGYTEMNFRTGWTVRLTLHPGRAYLDEQIEIFNPTDGVHPYYFWNNTAFPQRDGTRFIYPMTLGSDHNGVNFFSWPVHQGSDLSWLKNYPEPTSVFGYEVAADFFGAYDIDRDYGIVQVADHNVLPGKKAWTWGQSDEGMVAQAALTDDDGPYIEVQSGPLLTQADFEMLRPGGRVAWQEFWYPVGGLIDGFEYATPDMAVQRREAGSLGSWNMAAGIGEEPSAGVELRFLSTGVFPNARLVVRRGDEQIVSRTVNFNPRSVQVIPLSIAPGEAVSVDVKSGAGASLLRYESPLYIPERTAPALEDAPLQRTSDQMYLDALDLDKKSDRLGARRGYRAVLESDSSMDPATSAASALVSLAVLDAEVGRYERAKELLNQARIIDPEDGMILYLRGVANLQLGDLDAALADGSAATEAVRPTPLG</sequence>
<dbReference type="InterPro" id="IPR019734">
    <property type="entry name" value="TPR_rpt"/>
</dbReference>
<feature type="domain" description="DUF5107" evidence="1">
    <location>
        <begin position="67"/>
        <end position="359"/>
    </location>
</feature>
<gene>
    <name evidence="2" type="ORF">METZ01_LOCUS124995</name>
</gene>